<feature type="chain" id="PRO_5045278634" description="Thioredoxin domain-containing protein" evidence="3">
    <location>
        <begin position="25"/>
        <end position="657"/>
    </location>
</feature>
<proteinExistence type="inferred from homology"/>
<keyword evidence="3" id="KW-0732">Signal</keyword>
<dbReference type="SUPFAM" id="SSF52833">
    <property type="entry name" value="Thioredoxin-like"/>
    <property type="match status" value="5"/>
</dbReference>
<dbReference type="Proteomes" id="UP001217089">
    <property type="component" value="Unassembled WGS sequence"/>
</dbReference>
<dbReference type="InterPro" id="IPR051063">
    <property type="entry name" value="PDI"/>
</dbReference>
<gene>
    <name evidence="5" type="ORF">KUTeg_015388</name>
</gene>
<evidence type="ECO:0000313" key="5">
    <source>
        <dbReference type="EMBL" id="KAJ8307304.1"/>
    </source>
</evidence>
<dbReference type="Pfam" id="PF00085">
    <property type="entry name" value="Thioredoxin"/>
    <property type="match status" value="3"/>
</dbReference>
<evidence type="ECO:0000256" key="2">
    <source>
        <dbReference type="SAM" id="MobiDB-lite"/>
    </source>
</evidence>
<feature type="compositionally biased region" description="Pro residues" evidence="2">
    <location>
        <begin position="525"/>
        <end position="536"/>
    </location>
</feature>
<evidence type="ECO:0000256" key="3">
    <source>
        <dbReference type="SAM" id="SignalP"/>
    </source>
</evidence>
<organism evidence="5 6">
    <name type="scientific">Tegillarca granosa</name>
    <name type="common">Malaysian cockle</name>
    <name type="synonym">Anadara granosa</name>
    <dbReference type="NCBI Taxonomy" id="220873"/>
    <lineage>
        <taxon>Eukaryota</taxon>
        <taxon>Metazoa</taxon>
        <taxon>Spiralia</taxon>
        <taxon>Lophotrochozoa</taxon>
        <taxon>Mollusca</taxon>
        <taxon>Bivalvia</taxon>
        <taxon>Autobranchia</taxon>
        <taxon>Pteriomorphia</taxon>
        <taxon>Arcoida</taxon>
        <taxon>Arcoidea</taxon>
        <taxon>Arcidae</taxon>
        <taxon>Tegillarca</taxon>
    </lineage>
</organism>
<dbReference type="PANTHER" id="PTHR45672">
    <property type="entry name" value="PROTEIN DISULFIDE-ISOMERASE C17H9.14C-RELATED"/>
    <property type="match status" value="1"/>
</dbReference>
<feature type="signal peptide" evidence="3">
    <location>
        <begin position="1"/>
        <end position="24"/>
    </location>
</feature>
<feature type="region of interest" description="Disordered" evidence="2">
    <location>
        <begin position="247"/>
        <end position="272"/>
    </location>
</feature>
<evidence type="ECO:0000256" key="1">
    <source>
        <dbReference type="ARBA" id="ARBA00006347"/>
    </source>
</evidence>
<feature type="domain" description="Thioredoxin" evidence="4">
    <location>
        <begin position="325"/>
        <end position="450"/>
    </location>
</feature>
<feature type="domain" description="Thioredoxin" evidence="4">
    <location>
        <begin position="529"/>
        <end position="651"/>
    </location>
</feature>
<comment type="similarity">
    <text evidence="1">Belongs to the protein disulfide isomerase family.</text>
</comment>
<dbReference type="InterPro" id="IPR036249">
    <property type="entry name" value="Thioredoxin-like_sf"/>
</dbReference>
<dbReference type="PROSITE" id="PS00194">
    <property type="entry name" value="THIOREDOXIN_1"/>
    <property type="match status" value="1"/>
</dbReference>
<dbReference type="InterPro" id="IPR013766">
    <property type="entry name" value="Thioredoxin_domain"/>
</dbReference>
<dbReference type="PRINTS" id="PR00421">
    <property type="entry name" value="THIOREDOXIN"/>
</dbReference>
<feature type="region of interest" description="Disordered" evidence="2">
    <location>
        <begin position="523"/>
        <end position="543"/>
    </location>
</feature>
<dbReference type="InterPro" id="IPR046374">
    <property type="entry name" value="PDI_a_PDIR"/>
</dbReference>
<name>A0ABQ9EQL5_TEGGR</name>
<comment type="caution">
    <text evidence="5">The sequence shown here is derived from an EMBL/GenBank/DDBJ whole genome shotgun (WGS) entry which is preliminary data.</text>
</comment>
<dbReference type="PANTHER" id="PTHR45672:SF2">
    <property type="entry name" value="PROTEIN DISULFIDE-ISOMERASE A5"/>
    <property type="match status" value="1"/>
</dbReference>
<evidence type="ECO:0000259" key="4">
    <source>
        <dbReference type="PROSITE" id="PS51352"/>
    </source>
</evidence>
<dbReference type="PROSITE" id="PS51352">
    <property type="entry name" value="THIOREDOXIN_2"/>
    <property type="match status" value="3"/>
</dbReference>
<sequence>MAKWHHFMVIQAFILSFVPIHVETRNGKDLILSIDDLKEYKKVLRTKTNLLIIFAKSAKSASDSMSLFGEVAMEMRGKATLALVDCSNAKKLCKNAKTNPSKLELKHFKDGEFNKDYDRKMAKKSMVNFLLDPTGDIPWEEEPTATDVIHIDTPQSFNKLLRKEKNPMLVMFYAPWCGFCKRLKPDFSAAATEMKGKAVLVGIDVDKPHQMELRSQFNITGFPTLYYFEKGQKKYQYGGENNKEGIISWLNDPKPPTEKKAEAEWSDEESDVQHITDSNYEDILQANPSVLVMFYAPFKYFKNGEFAFDFNEREEDKIIEFMKDPKEPPPPPPPEPKWDEVESEVVHLTDDSFKNILKKKKHALVMFYAPWCGHCKKAKPEFTNAAEKYKDDTKVMFAAIDCTTQSSSCSTHEVTGYPTFKYFKYGKNPQNYMGGREEADFVNFMKDPQNPGAVPTPPPAEPPEKQWADSPGFENLHFLTDSNFDTFMQSHPSILVMFYAPWESFESSYNDVCMYISQLGHMPSPKEPPPPPPPEPAWSSVPSEVKHLSDKNFTSYLKDKKAALIMFYAPWCGHCKKTKPDFQKAADVLKKADTDKILGAVDCTTERDICGKENIQGFPTFKLYTNGKFLKEYNNDRTEEEFIKFIKNAPVLDKEEL</sequence>
<keyword evidence="6" id="KW-1185">Reference proteome</keyword>
<evidence type="ECO:0000313" key="6">
    <source>
        <dbReference type="Proteomes" id="UP001217089"/>
    </source>
</evidence>
<reference evidence="5 6" key="1">
    <citation type="submission" date="2022-12" db="EMBL/GenBank/DDBJ databases">
        <title>Chromosome-level genome of Tegillarca granosa.</title>
        <authorList>
            <person name="Kim J."/>
        </authorList>
    </citation>
    <scope>NUCLEOTIDE SEQUENCE [LARGE SCALE GENOMIC DNA]</scope>
    <source>
        <strain evidence="5">Teg-2019</strain>
        <tissue evidence="5">Adductor muscle</tissue>
    </source>
</reference>
<feature type="domain" description="Thioredoxin" evidence="4">
    <location>
        <begin position="120"/>
        <end position="255"/>
    </location>
</feature>
<protein>
    <recommendedName>
        <fullName evidence="4">Thioredoxin domain-containing protein</fullName>
    </recommendedName>
</protein>
<dbReference type="Gene3D" id="3.40.30.10">
    <property type="entry name" value="Glutaredoxin"/>
    <property type="match status" value="6"/>
</dbReference>
<dbReference type="InterPro" id="IPR017937">
    <property type="entry name" value="Thioredoxin_CS"/>
</dbReference>
<accession>A0ABQ9EQL5</accession>
<dbReference type="CDD" id="cd02997">
    <property type="entry name" value="PDI_a_PDIR"/>
    <property type="match status" value="3"/>
</dbReference>
<dbReference type="EMBL" id="JARBDR010000793">
    <property type="protein sequence ID" value="KAJ8307304.1"/>
    <property type="molecule type" value="Genomic_DNA"/>
</dbReference>